<name>A0A1Z5S7P6_SORBI</name>
<dbReference type="InParanoid" id="A0A1Z5S7P6"/>
<protein>
    <submittedName>
        <fullName evidence="1">Uncharacterized protein</fullName>
    </submittedName>
</protein>
<evidence type="ECO:0000313" key="1">
    <source>
        <dbReference type="EMBL" id="OQU91934.1"/>
    </source>
</evidence>
<accession>A0A1Z5S7P6</accession>
<evidence type="ECO:0000313" key="2">
    <source>
        <dbReference type="Proteomes" id="UP000000768"/>
    </source>
</evidence>
<dbReference type="Proteomes" id="UP000000768">
    <property type="component" value="Chromosome 1"/>
</dbReference>
<organism evidence="1 2">
    <name type="scientific">Sorghum bicolor</name>
    <name type="common">Sorghum</name>
    <name type="synonym">Sorghum vulgare</name>
    <dbReference type="NCBI Taxonomy" id="4558"/>
    <lineage>
        <taxon>Eukaryota</taxon>
        <taxon>Viridiplantae</taxon>
        <taxon>Streptophyta</taxon>
        <taxon>Embryophyta</taxon>
        <taxon>Tracheophyta</taxon>
        <taxon>Spermatophyta</taxon>
        <taxon>Magnoliopsida</taxon>
        <taxon>Liliopsida</taxon>
        <taxon>Poales</taxon>
        <taxon>Poaceae</taxon>
        <taxon>PACMAD clade</taxon>
        <taxon>Panicoideae</taxon>
        <taxon>Andropogonodae</taxon>
        <taxon>Andropogoneae</taxon>
        <taxon>Sorghinae</taxon>
        <taxon>Sorghum</taxon>
    </lineage>
</organism>
<reference evidence="1 2" key="1">
    <citation type="journal article" date="2009" name="Nature">
        <title>The Sorghum bicolor genome and the diversification of grasses.</title>
        <authorList>
            <person name="Paterson A.H."/>
            <person name="Bowers J.E."/>
            <person name="Bruggmann R."/>
            <person name="Dubchak I."/>
            <person name="Grimwood J."/>
            <person name="Gundlach H."/>
            <person name="Haberer G."/>
            <person name="Hellsten U."/>
            <person name="Mitros T."/>
            <person name="Poliakov A."/>
            <person name="Schmutz J."/>
            <person name="Spannagl M."/>
            <person name="Tang H."/>
            <person name="Wang X."/>
            <person name="Wicker T."/>
            <person name="Bharti A.K."/>
            <person name="Chapman J."/>
            <person name="Feltus F.A."/>
            <person name="Gowik U."/>
            <person name="Grigoriev I.V."/>
            <person name="Lyons E."/>
            <person name="Maher C.A."/>
            <person name="Martis M."/>
            <person name="Narechania A."/>
            <person name="Otillar R.P."/>
            <person name="Penning B.W."/>
            <person name="Salamov A.A."/>
            <person name="Wang Y."/>
            <person name="Zhang L."/>
            <person name="Carpita N.C."/>
            <person name="Freeling M."/>
            <person name="Gingle A.R."/>
            <person name="Hash C.T."/>
            <person name="Keller B."/>
            <person name="Klein P."/>
            <person name="Kresovich S."/>
            <person name="McCann M.C."/>
            <person name="Ming R."/>
            <person name="Peterson D.G."/>
            <person name="Mehboob-ur-Rahman"/>
            <person name="Ware D."/>
            <person name="Westhoff P."/>
            <person name="Mayer K.F."/>
            <person name="Messing J."/>
            <person name="Rokhsar D.S."/>
        </authorList>
    </citation>
    <scope>NUCLEOTIDE SEQUENCE [LARGE SCALE GENOMIC DNA]</scope>
    <source>
        <strain evidence="2">cv. BTx623</strain>
    </source>
</reference>
<reference evidence="2" key="2">
    <citation type="journal article" date="2018" name="Plant J.">
        <title>The Sorghum bicolor reference genome: improved assembly, gene annotations, a transcriptome atlas, and signatures of genome organization.</title>
        <authorList>
            <person name="McCormick R.F."/>
            <person name="Truong S.K."/>
            <person name="Sreedasyam A."/>
            <person name="Jenkins J."/>
            <person name="Shu S."/>
            <person name="Sims D."/>
            <person name="Kennedy M."/>
            <person name="Amirebrahimi M."/>
            <person name="Weers B.D."/>
            <person name="McKinley B."/>
            <person name="Mattison A."/>
            <person name="Morishige D.T."/>
            <person name="Grimwood J."/>
            <person name="Schmutz J."/>
            <person name="Mullet J.E."/>
        </authorList>
    </citation>
    <scope>NUCLEOTIDE SEQUENCE [LARGE SCALE GENOMIC DNA]</scope>
    <source>
        <strain evidence="2">cv. BTx623</strain>
    </source>
</reference>
<gene>
    <name evidence="1" type="ORF">SORBI_3001G261581</name>
</gene>
<proteinExistence type="predicted"/>
<keyword evidence="2" id="KW-1185">Reference proteome</keyword>
<dbReference type="EMBL" id="CM000760">
    <property type="protein sequence ID" value="OQU91934.1"/>
    <property type="molecule type" value="Genomic_DNA"/>
</dbReference>
<dbReference type="Gramene" id="OQU91934">
    <property type="protein sequence ID" value="OQU91934"/>
    <property type="gene ID" value="SORBI_3001G261581"/>
</dbReference>
<sequence>MYILENSVLIHRIRRPHEWSRGRLLVDLPAAALMPLPDWRPRRCLLLLVSVQAHPLQLTMVPCFGVGIA</sequence>
<dbReference type="AlphaFoldDB" id="A0A1Z5S7P6"/>